<evidence type="ECO:0000313" key="20">
    <source>
        <dbReference type="EMBL" id="RPD67102.1"/>
    </source>
</evidence>
<gene>
    <name evidence="20" type="ORF">L227DRAFT_648226</name>
</gene>
<dbReference type="GO" id="GO:0016567">
    <property type="term" value="P:protein ubiquitination"/>
    <property type="evidence" value="ECO:0007669"/>
    <property type="project" value="UniProtKB-ARBA"/>
</dbReference>
<comment type="pathway">
    <text evidence="2">Protein modification; protein ubiquitination.</text>
</comment>
<dbReference type="Pfam" id="PF04757">
    <property type="entry name" value="Pex2_Pex12"/>
    <property type="match status" value="1"/>
</dbReference>
<dbReference type="GO" id="GO:0016562">
    <property type="term" value="P:protein import into peroxisome matrix, receptor recycling"/>
    <property type="evidence" value="ECO:0007669"/>
    <property type="project" value="UniProtKB-ARBA"/>
</dbReference>
<evidence type="ECO:0000256" key="14">
    <source>
        <dbReference type="ARBA" id="ARBA00023140"/>
    </source>
</evidence>
<keyword evidence="7" id="KW-0479">Metal-binding</keyword>
<accession>A0A5C2STD7</accession>
<evidence type="ECO:0000256" key="15">
    <source>
        <dbReference type="ARBA" id="ARBA00032511"/>
    </source>
</evidence>
<evidence type="ECO:0000256" key="18">
    <source>
        <dbReference type="SAM" id="MobiDB-lite"/>
    </source>
</evidence>
<keyword evidence="8" id="KW-0863">Zinc-finger</keyword>
<keyword evidence="12" id="KW-1133">Transmembrane helix</keyword>
<evidence type="ECO:0000256" key="3">
    <source>
        <dbReference type="ARBA" id="ARBA00008704"/>
    </source>
</evidence>
<feature type="domain" description="RING-type" evidence="19">
    <location>
        <begin position="302"/>
        <end position="393"/>
    </location>
</feature>
<evidence type="ECO:0000256" key="6">
    <source>
        <dbReference type="ARBA" id="ARBA00022692"/>
    </source>
</evidence>
<dbReference type="PROSITE" id="PS00518">
    <property type="entry name" value="ZF_RING_1"/>
    <property type="match status" value="1"/>
</dbReference>
<evidence type="ECO:0000256" key="5">
    <source>
        <dbReference type="ARBA" id="ARBA00022679"/>
    </source>
</evidence>
<dbReference type="GO" id="GO:0061630">
    <property type="term" value="F:ubiquitin protein ligase activity"/>
    <property type="evidence" value="ECO:0007669"/>
    <property type="project" value="UniProtKB-EC"/>
</dbReference>
<keyword evidence="11" id="KW-0653">Protein transport</keyword>
<dbReference type="GO" id="GO:0005778">
    <property type="term" value="C:peroxisomal membrane"/>
    <property type="evidence" value="ECO:0007669"/>
    <property type="project" value="UniProtKB-SubCell"/>
</dbReference>
<comment type="subcellular location">
    <subcellularLocation>
        <location evidence="1">Peroxisome membrane</location>
        <topology evidence="1">Multi-pass membrane protein</topology>
    </subcellularLocation>
</comment>
<keyword evidence="21" id="KW-1185">Reference proteome</keyword>
<evidence type="ECO:0000256" key="12">
    <source>
        <dbReference type="ARBA" id="ARBA00022989"/>
    </source>
</evidence>
<keyword evidence="14" id="KW-0576">Peroxisome</keyword>
<reference evidence="20" key="1">
    <citation type="journal article" date="2018" name="Genome Biol. Evol.">
        <title>Genomics and development of Lentinus tigrinus, a white-rot wood-decaying mushroom with dimorphic fruiting bodies.</title>
        <authorList>
            <person name="Wu B."/>
            <person name="Xu Z."/>
            <person name="Knudson A."/>
            <person name="Carlson A."/>
            <person name="Chen N."/>
            <person name="Kovaka S."/>
            <person name="LaButti K."/>
            <person name="Lipzen A."/>
            <person name="Pennachio C."/>
            <person name="Riley R."/>
            <person name="Schakwitz W."/>
            <person name="Umezawa K."/>
            <person name="Ohm R.A."/>
            <person name="Grigoriev I.V."/>
            <person name="Nagy L.G."/>
            <person name="Gibbons J."/>
            <person name="Hibbett D."/>
        </authorList>
    </citation>
    <scope>NUCLEOTIDE SEQUENCE [LARGE SCALE GENOMIC DNA]</scope>
    <source>
        <strain evidence="20">ALCF2SS1-6</strain>
    </source>
</reference>
<keyword evidence="4" id="KW-0813">Transport</keyword>
<evidence type="ECO:0000256" key="10">
    <source>
        <dbReference type="ARBA" id="ARBA00022833"/>
    </source>
</evidence>
<feature type="compositionally biased region" description="Acidic residues" evidence="18">
    <location>
        <begin position="406"/>
        <end position="421"/>
    </location>
</feature>
<evidence type="ECO:0000259" key="19">
    <source>
        <dbReference type="SMART" id="SM00184"/>
    </source>
</evidence>
<dbReference type="InterPro" id="IPR006845">
    <property type="entry name" value="Pex_N"/>
</dbReference>
<evidence type="ECO:0000256" key="7">
    <source>
        <dbReference type="ARBA" id="ARBA00022723"/>
    </source>
</evidence>
<keyword evidence="13" id="KW-0472">Membrane</keyword>
<dbReference type="OrthoDB" id="1701437at2759"/>
<name>A0A5C2STD7_9APHY</name>
<dbReference type="PANTHER" id="PTHR48178:SF1">
    <property type="entry name" value="PEROXISOME BIOGENESIS FACTOR 2"/>
    <property type="match status" value="1"/>
</dbReference>
<protein>
    <recommendedName>
        <fullName evidence="17">RING-type E3 ubiquitin transferase (cysteine targeting)</fullName>
        <ecNumber evidence="17">2.3.2.36</ecNumber>
    </recommendedName>
    <alternativeName>
        <fullName evidence="15">Peroxin-2</fullName>
    </alternativeName>
</protein>
<dbReference type="Proteomes" id="UP000313359">
    <property type="component" value="Unassembled WGS sequence"/>
</dbReference>
<dbReference type="InterPro" id="IPR001841">
    <property type="entry name" value="Znf_RING"/>
</dbReference>
<keyword evidence="5" id="KW-0808">Transferase</keyword>
<dbReference type="EC" id="2.3.2.36" evidence="17"/>
<dbReference type="InterPro" id="IPR025654">
    <property type="entry name" value="PEX2/10"/>
</dbReference>
<evidence type="ECO:0000256" key="13">
    <source>
        <dbReference type="ARBA" id="ARBA00023136"/>
    </source>
</evidence>
<comment type="catalytic activity">
    <reaction evidence="16">
        <text>[E2 ubiquitin-conjugating enzyme]-S-ubiquitinyl-L-cysteine + [acceptor protein]-L-cysteine = [E2 ubiquitin-conjugating enzyme]-L-cysteine + [acceptor protein]-S-ubiquitinyl-L-cysteine.</text>
        <dbReference type="EC" id="2.3.2.36"/>
    </reaction>
</comment>
<evidence type="ECO:0000256" key="16">
    <source>
        <dbReference type="ARBA" id="ARBA00034438"/>
    </source>
</evidence>
<dbReference type="PANTHER" id="PTHR48178">
    <property type="entry name" value="PEROXISOME BIOGENESIS FACTOR 2"/>
    <property type="match status" value="1"/>
</dbReference>
<evidence type="ECO:0000256" key="1">
    <source>
        <dbReference type="ARBA" id="ARBA00004585"/>
    </source>
</evidence>
<comment type="similarity">
    <text evidence="3">Belongs to the pex2/pex10/pex12 family.</text>
</comment>
<evidence type="ECO:0000256" key="2">
    <source>
        <dbReference type="ARBA" id="ARBA00004906"/>
    </source>
</evidence>
<dbReference type="GO" id="GO:0008270">
    <property type="term" value="F:zinc ion binding"/>
    <property type="evidence" value="ECO:0007669"/>
    <property type="project" value="UniProtKB-KW"/>
</dbReference>
<dbReference type="InterPro" id="IPR017907">
    <property type="entry name" value="Znf_RING_CS"/>
</dbReference>
<organism evidence="20 21">
    <name type="scientific">Lentinus tigrinus ALCF2SS1-6</name>
    <dbReference type="NCBI Taxonomy" id="1328759"/>
    <lineage>
        <taxon>Eukaryota</taxon>
        <taxon>Fungi</taxon>
        <taxon>Dikarya</taxon>
        <taxon>Basidiomycota</taxon>
        <taxon>Agaricomycotina</taxon>
        <taxon>Agaricomycetes</taxon>
        <taxon>Polyporales</taxon>
        <taxon>Polyporaceae</taxon>
        <taxon>Lentinus</taxon>
    </lineage>
</organism>
<dbReference type="EMBL" id="ML122250">
    <property type="protein sequence ID" value="RPD67102.1"/>
    <property type="molecule type" value="Genomic_DNA"/>
</dbReference>
<dbReference type="AlphaFoldDB" id="A0A5C2STD7"/>
<evidence type="ECO:0000313" key="21">
    <source>
        <dbReference type="Proteomes" id="UP000313359"/>
    </source>
</evidence>
<evidence type="ECO:0000256" key="11">
    <source>
        <dbReference type="ARBA" id="ARBA00022927"/>
    </source>
</evidence>
<evidence type="ECO:0000256" key="4">
    <source>
        <dbReference type="ARBA" id="ARBA00022448"/>
    </source>
</evidence>
<proteinExistence type="inferred from homology"/>
<keyword evidence="6" id="KW-0812">Transmembrane</keyword>
<evidence type="ECO:0000256" key="17">
    <source>
        <dbReference type="ARBA" id="ARBA00034523"/>
    </source>
</evidence>
<feature type="region of interest" description="Disordered" evidence="18">
    <location>
        <begin position="404"/>
        <end position="459"/>
    </location>
</feature>
<keyword evidence="9" id="KW-0833">Ubl conjugation pathway</keyword>
<keyword evidence="10" id="KW-0862">Zinc</keyword>
<evidence type="ECO:0000256" key="8">
    <source>
        <dbReference type="ARBA" id="ARBA00022771"/>
    </source>
</evidence>
<dbReference type="SMART" id="SM00184">
    <property type="entry name" value="RING"/>
    <property type="match status" value="1"/>
</dbReference>
<dbReference type="STRING" id="1328759.A0A5C2STD7"/>
<sequence>MSSVHPDALAASWQNAWRSAQQDISRIRADIASAPPPEPRITRVGKVDAELLDTELVQLLKEPLTKALSLVNSAFKTRYDPELTLLIHLVLYKFSVWDQGASYGAKLQGLRYAPLGAAMRALSNASGLPRPTLVLHSILTIFVPYFHSRLRSHALSNAWPEAPSSDRRRKAWESLTRLESLHGLAALINFIVFLWNGRYRTLADRLLRLRLISARRHFQREVSYEFMNRQMVWHAFTEFLLFLLPLINTRAIRRQLTSLTSRLTLATILPSPIRTVLGLSETSPSEKTARRGKYWALPAEQCAICADNASTNLNFSDPANALTSLGAVSPYGSSTTADPDDPDYVPQFPIHSPYVTSCGHVYCYYCLTERMMRAADERSGVGSKGVQWECLRCAEGVAAADRLEAEAEGPEYESGVEDGDDTLSGLSFDYGSEDVDTEFTDMSGSVGSYGDSESGMSSD</sequence>
<evidence type="ECO:0000256" key="9">
    <source>
        <dbReference type="ARBA" id="ARBA00022786"/>
    </source>
</evidence>